<reference evidence="7 10" key="1">
    <citation type="journal article" date="2012" name="J. Bacteriol.">
        <title>Genome sequence of Pectobacterium sp. strain SCC3193.</title>
        <authorList>
            <person name="Koskinen J.P."/>
            <person name="Laine P."/>
            <person name="Niemi O."/>
            <person name="Nykyri J."/>
            <person name="Harjunpaa H."/>
            <person name="Auvinen P."/>
            <person name="Paulin L."/>
            <person name="Pirhonen M."/>
            <person name="Palva T."/>
            <person name="Holm L."/>
        </authorList>
    </citation>
    <scope>NUCLEOTIDE SEQUENCE [LARGE SCALE GENOMIC DNA]</scope>
    <source>
        <strain evidence="7 10">SCC3193</strain>
    </source>
</reference>
<reference evidence="7" key="2">
    <citation type="submission" date="2012-03" db="EMBL/GenBank/DDBJ databases">
        <authorList>
            <person name="Koskinen P."/>
            <person name="Laine P."/>
            <person name="Niemi O."/>
            <person name="Nykyri J."/>
            <person name="Harjunpaa H."/>
            <person name="Auvinen P."/>
            <person name="Paulin L."/>
            <person name="Pirhonen M."/>
            <person name="Palva T."/>
            <person name="Holm L."/>
        </authorList>
    </citation>
    <scope>NUCLEOTIDE SEQUENCE</scope>
    <source>
        <strain evidence="7">SCC3193</strain>
    </source>
</reference>
<evidence type="ECO:0000259" key="6">
    <source>
        <dbReference type="Pfam" id="PF05154"/>
    </source>
</evidence>
<organism evidence="7 10">
    <name type="scientific">Pectobacterium parmentieri</name>
    <dbReference type="NCBI Taxonomy" id="1905730"/>
    <lineage>
        <taxon>Bacteria</taxon>
        <taxon>Pseudomonadati</taxon>
        <taxon>Pseudomonadota</taxon>
        <taxon>Gammaproteobacteria</taxon>
        <taxon>Enterobacterales</taxon>
        <taxon>Pectobacteriaceae</taxon>
        <taxon>Pectobacterium</taxon>
    </lineage>
</organism>
<dbReference type="InterPro" id="IPR007829">
    <property type="entry name" value="TM2"/>
</dbReference>
<sequence length="99" mass="10722">MSTMVFCRGCGKEIHSSAKACPQCGATQAGGKGEKSRISAALFAAFLGGFGAHKFYLGKVGQGILYLLFCWTFIPSIIAFVEFIIYLCDSDEDFARKYG</sequence>
<feature type="transmembrane region" description="Helical" evidence="5">
    <location>
        <begin position="38"/>
        <end position="57"/>
    </location>
</feature>
<evidence type="ECO:0000313" key="9">
    <source>
        <dbReference type="EMBL" id="RKO76521.1"/>
    </source>
</evidence>
<dbReference type="KEGG" id="pec:W5S_2469"/>
<proteinExistence type="predicted"/>
<keyword evidence="2 5" id="KW-0812">Transmembrane</keyword>
<feature type="transmembrane region" description="Helical" evidence="5">
    <location>
        <begin position="63"/>
        <end position="88"/>
    </location>
</feature>
<evidence type="ECO:0000256" key="3">
    <source>
        <dbReference type="ARBA" id="ARBA00022989"/>
    </source>
</evidence>
<dbReference type="eggNOG" id="COG2314">
    <property type="taxonomic scope" value="Bacteria"/>
</dbReference>
<dbReference type="PATRIC" id="fig|1166016.3.peg.2488"/>
<dbReference type="Proteomes" id="UP001194579">
    <property type="component" value="Unassembled WGS sequence"/>
</dbReference>
<keyword evidence="4 5" id="KW-0472">Membrane</keyword>
<dbReference type="Proteomes" id="UP000269665">
    <property type="component" value="Unassembled WGS sequence"/>
</dbReference>
<dbReference type="EMBL" id="CP003415">
    <property type="protein sequence ID" value="AFI90557.1"/>
    <property type="molecule type" value="Genomic_DNA"/>
</dbReference>
<dbReference type="AlphaFoldDB" id="A0A0H3I3F2"/>
<reference evidence="8" key="5">
    <citation type="submission" date="2024-05" db="EMBL/GenBank/DDBJ databases">
        <title>Identification of Pectobacterium versatile causing blackleg of potato from New York State with a whole genome sequencing approach.</title>
        <authorList>
            <person name="Ma X."/>
            <person name="Swingle B."/>
        </authorList>
    </citation>
    <scope>NUCLEOTIDE SEQUENCE</scope>
    <source>
        <strain evidence="8">NY1588A</strain>
    </source>
</reference>
<reference evidence="9 11" key="3">
    <citation type="journal article" date="2018" name="BMC Genomics">
        <title>High genomic variability in the plant pathogenic bacterium Pectobacterium parmentieri deciphered from de novo assembled complete genomes.</title>
        <authorList>
            <person name="Zoledowska S."/>
            <person name="Motyka-Pomagruk A."/>
            <person name="Sledz W."/>
            <person name="Mengoni A."/>
            <person name="Lojkowska E."/>
        </authorList>
    </citation>
    <scope>NUCLEOTIDE SEQUENCE [LARGE SCALE GENOMIC DNA]</scope>
    <source>
        <strain evidence="9 11">IFB5626</strain>
    </source>
</reference>
<evidence type="ECO:0000256" key="4">
    <source>
        <dbReference type="ARBA" id="ARBA00023136"/>
    </source>
</evidence>
<keyword evidence="3 5" id="KW-1133">Transmembrane helix</keyword>
<evidence type="ECO:0000313" key="12">
    <source>
        <dbReference type="Proteomes" id="UP001194579"/>
    </source>
</evidence>
<dbReference type="GeneID" id="45849044"/>
<dbReference type="KEGG" id="ppar:A8F97_06175"/>
<dbReference type="OMA" id="QKLAIWF"/>
<dbReference type="EMBL" id="PSZG01000001">
    <property type="protein sequence ID" value="RKO76521.1"/>
    <property type="molecule type" value="Genomic_DNA"/>
</dbReference>
<dbReference type="HOGENOM" id="CLU_081297_5_1_6"/>
<protein>
    <submittedName>
        <fullName evidence="9">NINE protein</fullName>
    </submittedName>
    <submittedName>
        <fullName evidence="7 8">TM2 domain-containing protein</fullName>
    </submittedName>
</protein>
<dbReference type="OrthoDB" id="9816361at2"/>
<evidence type="ECO:0000313" key="11">
    <source>
        <dbReference type="Proteomes" id="UP000269665"/>
    </source>
</evidence>
<evidence type="ECO:0000256" key="5">
    <source>
        <dbReference type="SAM" id="Phobius"/>
    </source>
</evidence>
<evidence type="ECO:0000256" key="2">
    <source>
        <dbReference type="ARBA" id="ARBA00022692"/>
    </source>
</evidence>
<dbReference type="Pfam" id="PF05154">
    <property type="entry name" value="TM2"/>
    <property type="match status" value="1"/>
</dbReference>
<dbReference type="GO" id="GO:0016020">
    <property type="term" value="C:membrane"/>
    <property type="evidence" value="ECO:0007669"/>
    <property type="project" value="UniProtKB-SubCell"/>
</dbReference>
<name>A0A0H3I3F2_PECPM</name>
<evidence type="ECO:0000313" key="10">
    <source>
        <dbReference type="Proteomes" id="UP000008044"/>
    </source>
</evidence>
<gene>
    <name evidence="7" type="ordered locus">W5S_2469</name>
    <name evidence="9" type="ORF">C5E00_06855</name>
    <name evidence="8" type="ORF">F6Q06_00845</name>
</gene>
<dbReference type="EMBL" id="WABS01000001">
    <property type="protein sequence ID" value="MBI0553046.1"/>
    <property type="molecule type" value="Genomic_DNA"/>
</dbReference>
<dbReference type="Proteomes" id="UP000008044">
    <property type="component" value="Chromosome"/>
</dbReference>
<dbReference type="STRING" id="1905730.W5S_2469"/>
<evidence type="ECO:0000313" key="8">
    <source>
        <dbReference type="EMBL" id="MBI0553046.1"/>
    </source>
</evidence>
<dbReference type="RefSeq" id="WP_005974249.1">
    <property type="nucleotide sequence ID" value="NC_017845.1"/>
</dbReference>
<accession>A0A0H3I3F2</accession>
<feature type="domain" description="TM2" evidence="6">
    <location>
        <begin position="34"/>
        <end position="84"/>
    </location>
</feature>
<evidence type="ECO:0000313" key="7">
    <source>
        <dbReference type="EMBL" id="AFI90557.1"/>
    </source>
</evidence>
<evidence type="ECO:0000256" key="1">
    <source>
        <dbReference type="ARBA" id="ARBA00004141"/>
    </source>
</evidence>
<keyword evidence="12" id="KW-1185">Reference proteome</keyword>
<reference evidence="12" key="4">
    <citation type="submission" date="2023-07" db="EMBL/GenBank/DDBJ databases">
        <title>Identification of Pectobacterium versatile causing blackleg of potato from New York State with a whole genome sequencing approach.</title>
        <authorList>
            <person name="Ma X."/>
            <person name="Swingle B."/>
        </authorList>
    </citation>
    <scope>NUCLEOTIDE SEQUENCE [LARGE SCALE GENOMIC DNA]</scope>
    <source>
        <strain evidence="12">NY1588A</strain>
    </source>
</reference>
<comment type="subcellular location">
    <subcellularLocation>
        <location evidence="1">Membrane</location>
        <topology evidence="1">Multi-pass membrane protein</topology>
    </subcellularLocation>
</comment>